<dbReference type="AlphaFoldDB" id="A2FAW2"/>
<keyword evidence="2" id="KW-1185">Reference proteome</keyword>
<sequence length="245" mass="28767">MRNDIQNLGIILIDVGNTQLIQPDDVFCQAYIYMINFIRRNFWDVNRVIKIDLYDTVFQGDPFTQSLPKGAVHLLEEGLSFLSSEGNVNMDLLNALGYKVQDFNYHYVCAGYFGGDVEEILNFLSFSLTFYLFGRHWHDQALFNYLLMTGIYENNHIFIKKYDSLSLVRHLSGIKLRDNQFLGNVTSAYRNDRYAAIIHHYYLGKDFLYSIYRSCPPTSIKYPDYINIKMENLTFEEFERKAKNL</sequence>
<dbReference type="InParanoid" id="A2FAW2"/>
<proteinExistence type="predicted"/>
<evidence type="ECO:0000313" key="1">
    <source>
        <dbReference type="EMBL" id="EAX97939.1"/>
    </source>
</evidence>
<protein>
    <submittedName>
        <fullName evidence="1">Uncharacterized protein</fullName>
    </submittedName>
</protein>
<dbReference type="Proteomes" id="UP000001542">
    <property type="component" value="Unassembled WGS sequence"/>
</dbReference>
<evidence type="ECO:0000313" key="2">
    <source>
        <dbReference type="Proteomes" id="UP000001542"/>
    </source>
</evidence>
<gene>
    <name evidence="1" type="ORF">TVAG_316040</name>
</gene>
<dbReference type="RefSeq" id="XP_001310869.1">
    <property type="nucleotide sequence ID" value="XM_001310868.1"/>
</dbReference>
<dbReference type="KEGG" id="tva:4755724"/>
<dbReference type="VEuPathDB" id="TrichDB:TVAGG3_0888260"/>
<reference evidence="1" key="1">
    <citation type="submission" date="2006-10" db="EMBL/GenBank/DDBJ databases">
        <authorList>
            <person name="Amadeo P."/>
            <person name="Zhao Q."/>
            <person name="Wortman J."/>
            <person name="Fraser-Liggett C."/>
            <person name="Carlton J."/>
        </authorList>
    </citation>
    <scope>NUCLEOTIDE SEQUENCE</scope>
    <source>
        <strain evidence="1">G3</strain>
    </source>
</reference>
<organism evidence="1 2">
    <name type="scientific">Trichomonas vaginalis (strain ATCC PRA-98 / G3)</name>
    <dbReference type="NCBI Taxonomy" id="412133"/>
    <lineage>
        <taxon>Eukaryota</taxon>
        <taxon>Metamonada</taxon>
        <taxon>Parabasalia</taxon>
        <taxon>Trichomonadida</taxon>
        <taxon>Trichomonadidae</taxon>
        <taxon>Trichomonas</taxon>
    </lineage>
</organism>
<dbReference type="EMBL" id="DS113694">
    <property type="protein sequence ID" value="EAX97939.1"/>
    <property type="molecule type" value="Genomic_DNA"/>
</dbReference>
<reference evidence="1" key="2">
    <citation type="journal article" date="2007" name="Science">
        <title>Draft genome sequence of the sexually transmitted pathogen Trichomonas vaginalis.</title>
        <authorList>
            <person name="Carlton J.M."/>
            <person name="Hirt R.P."/>
            <person name="Silva J.C."/>
            <person name="Delcher A.L."/>
            <person name="Schatz M."/>
            <person name="Zhao Q."/>
            <person name="Wortman J.R."/>
            <person name="Bidwell S.L."/>
            <person name="Alsmark U.C.M."/>
            <person name="Besteiro S."/>
            <person name="Sicheritz-Ponten T."/>
            <person name="Noel C.J."/>
            <person name="Dacks J.B."/>
            <person name="Foster P.G."/>
            <person name="Simillion C."/>
            <person name="Van de Peer Y."/>
            <person name="Miranda-Saavedra D."/>
            <person name="Barton G.J."/>
            <person name="Westrop G.D."/>
            <person name="Mueller S."/>
            <person name="Dessi D."/>
            <person name="Fiori P.L."/>
            <person name="Ren Q."/>
            <person name="Paulsen I."/>
            <person name="Zhang H."/>
            <person name="Bastida-Corcuera F.D."/>
            <person name="Simoes-Barbosa A."/>
            <person name="Brown M.T."/>
            <person name="Hayes R.D."/>
            <person name="Mukherjee M."/>
            <person name="Okumura C.Y."/>
            <person name="Schneider R."/>
            <person name="Smith A.J."/>
            <person name="Vanacova S."/>
            <person name="Villalvazo M."/>
            <person name="Haas B.J."/>
            <person name="Pertea M."/>
            <person name="Feldblyum T.V."/>
            <person name="Utterback T.R."/>
            <person name="Shu C.L."/>
            <person name="Osoegawa K."/>
            <person name="de Jong P.J."/>
            <person name="Hrdy I."/>
            <person name="Horvathova L."/>
            <person name="Zubacova Z."/>
            <person name="Dolezal P."/>
            <person name="Malik S.B."/>
            <person name="Logsdon J.M. Jr."/>
            <person name="Henze K."/>
            <person name="Gupta A."/>
            <person name="Wang C.C."/>
            <person name="Dunne R.L."/>
            <person name="Upcroft J.A."/>
            <person name="Upcroft P."/>
            <person name="White O."/>
            <person name="Salzberg S.L."/>
            <person name="Tang P."/>
            <person name="Chiu C.-H."/>
            <person name="Lee Y.-S."/>
            <person name="Embley T.M."/>
            <person name="Coombs G.H."/>
            <person name="Mottram J.C."/>
            <person name="Tachezy J."/>
            <person name="Fraser-Liggett C.M."/>
            <person name="Johnson P.J."/>
        </authorList>
    </citation>
    <scope>NUCLEOTIDE SEQUENCE [LARGE SCALE GENOMIC DNA]</scope>
    <source>
        <strain evidence="1">G3</strain>
    </source>
</reference>
<name>A2FAW2_TRIV3</name>
<dbReference type="VEuPathDB" id="TrichDB:TVAG_316040"/>
<accession>A2FAW2</accession>
<dbReference type="OrthoDB" id="413746at2759"/>